<evidence type="ECO:0000313" key="7">
    <source>
        <dbReference type="EMBL" id="WQD79443.1"/>
    </source>
</evidence>
<feature type="compositionally biased region" description="Basic residues" evidence="5">
    <location>
        <begin position="304"/>
        <end position="313"/>
    </location>
</feature>
<evidence type="ECO:0000256" key="2">
    <source>
        <dbReference type="ARBA" id="ARBA00023015"/>
    </source>
</evidence>
<evidence type="ECO:0000256" key="4">
    <source>
        <dbReference type="ARBA" id="ARBA00023163"/>
    </source>
</evidence>
<dbReference type="InterPro" id="IPR036388">
    <property type="entry name" value="WH-like_DNA-bd_sf"/>
</dbReference>
<dbReference type="InterPro" id="IPR005119">
    <property type="entry name" value="LysR_subst-bd"/>
</dbReference>
<gene>
    <name evidence="7" type="ORF">U0042_07040</name>
</gene>
<dbReference type="PRINTS" id="PR00039">
    <property type="entry name" value="HTHLYSR"/>
</dbReference>
<keyword evidence="3" id="KW-0238">DNA-binding</keyword>
<evidence type="ECO:0000256" key="1">
    <source>
        <dbReference type="ARBA" id="ARBA00009437"/>
    </source>
</evidence>
<dbReference type="InterPro" id="IPR050950">
    <property type="entry name" value="HTH-type_LysR_regulators"/>
</dbReference>
<dbReference type="PROSITE" id="PS50931">
    <property type="entry name" value="HTH_LYSR"/>
    <property type="match status" value="1"/>
</dbReference>
<dbReference type="InterPro" id="IPR036390">
    <property type="entry name" value="WH_DNA-bd_sf"/>
</dbReference>
<dbReference type="Pfam" id="PF03466">
    <property type="entry name" value="LysR_substrate"/>
    <property type="match status" value="1"/>
</dbReference>
<feature type="region of interest" description="Disordered" evidence="5">
    <location>
        <begin position="294"/>
        <end position="341"/>
    </location>
</feature>
<dbReference type="Pfam" id="PF00126">
    <property type="entry name" value="HTH_1"/>
    <property type="match status" value="1"/>
</dbReference>
<keyword evidence="2" id="KW-0805">Transcription regulation</keyword>
<evidence type="ECO:0000259" key="6">
    <source>
        <dbReference type="PROSITE" id="PS50931"/>
    </source>
</evidence>
<proteinExistence type="inferred from homology"/>
<dbReference type="InterPro" id="IPR000847">
    <property type="entry name" value="LysR_HTH_N"/>
</dbReference>
<evidence type="ECO:0000256" key="3">
    <source>
        <dbReference type="ARBA" id="ARBA00023125"/>
    </source>
</evidence>
<protein>
    <submittedName>
        <fullName evidence="7">LysR family transcriptional regulator</fullName>
    </submittedName>
</protein>
<feature type="compositionally biased region" description="Basic and acidic residues" evidence="5">
    <location>
        <begin position="294"/>
        <end position="303"/>
    </location>
</feature>
<reference evidence="7 8" key="1">
    <citation type="submission" date="2023-12" db="EMBL/GenBank/DDBJ databases">
        <title>Genome sequencing and assembly of bacterial species from a model synthetic community.</title>
        <authorList>
            <person name="Hogle S.L."/>
        </authorList>
    </citation>
    <scope>NUCLEOTIDE SEQUENCE [LARGE SCALE GENOMIC DNA]</scope>
    <source>
        <strain evidence="7 8">HAMBI 2494</strain>
    </source>
</reference>
<comment type="similarity">
    <text evidence="1">Belongs to the LysR transcriptional regulatory family.</text>
</comment>
<organism evidence="7 8">
    <name type="scientific">Paraburkholderia kururiensis</name>
    <dbReference type="NCBI Taxonomy" id="984307"/>
    <lineage>
        <taxon>Bacteria</taxon>
        <taxon>Pseudomonadati</taxon>
        <taxon>Pseudomonadota</taxon>
        <taxon>Betaproteobacteria</taxon>
        <taxon>Burkholderiales</taxon>
        <taxon>Burkholderiaceae</taxon>
        <taxon>Paraburkholderia</taxon>
    </lineage>
</organism>
<name>A0ABZ0WQ92_9BURK</name>
<dbReference type="Gene3D" id="1.10.10.10">
    <property type="entry name" value="Winged helix-like DNA-binding domain superfamily/Winged helix DNA-binding domain"/>
    <property type="match status" value="1"/>
</dbReference>
<dbReference type="RefSeq" id="WP_114811983.1">
    <property type="nucleotide sequence ID" value="NZ_CP139965.1"/>
</dbReference>
<dbReference type="CDD" id="cd08427">
    <property type="entry name" value="PBP2_LTTR_like_2"/>
    <property type="match status" value="1"/>
</dbReference>
<dbReference type="EMBL" id="CP139965">
    <property type="protein sequence ID" value="WQD79443.1"/>
    <property type="molecule type" value="Genomic_DNA"/>
</dbReference>
<keyword evidence="8" id="KW-1185">Reference proteome</keyword>
<sequence length="341" mass="36639">MLRELKTFLAVAEHGTFSAAGARIGLTQSAVSAQMQRLEEELGVVLFDRTGRSARLSPAGRETLALAGELMSLYARLGKRGAAAQKTGVLRVGAIASAQTSFLVGAIHAFCSQWPGWRIRVVPGVSLNLLGQVDAGEIDAAVIIRPPFALPSELAWRTLAVEPFTLLVPDALAATDWRTVLKTAPFVRYDRSSFGGRVVDRFLRRARITVRDVVELDELDAIVQLVAHGVGCALVPKTLGRTAWPPGVTALDVGDPSFCREIGLVERAPHSRSEAAHAFADAVSVAAQSWPARVERVERVEKPKRAKKAKKAKGTQPQPRAAQTQPKPAGARGMAKAGRKR</sequence>
<dbReference type="Gene3D" id="3.40.190.290">
    <property type="match status" value="1"/>
</dbReference>
<accession>A0ABZ0WQ92</accession>
<feature type="domain" description="HTH lysR-type" evidence="6">
    <location>
        <begin position="1"/>
        <end position="57"/>
    </location>
</feature>
<dbReference type="Proteomes" id="UP001325479">
    <property type="component" value="Chromosome"/>
</dbReference>
<keyword evidence="4" id="KW-0804">Transcription</keyword>
<dbReference type="SUPFAM" id="SSF46785">
    <property type="entry name" value="Winged helix' DNA-binding domain"/>
    <property type="match status" value="1"/>
</dbReference>
<dbReference type="PANTHER" id="PTHR30419">
    <property type="entry name" value="HTH-TYPE TRANSCRIPTIONAL REGULATOR YBHD"/>
    <property type="match status" value="1"/>
</dbReference>
<evidence type="ECO:0000256" key="5">
    <source>
        <dbReference type="SAM" id="MobiDB-lite"/>
    </source>
</evidence>
<evidence type="ECO:0000313" key="8">
    <source>
        <dbReference type="Proteomes" id="UP001325479"/>
    </source>
</evidence>
<feature type="compositionally biased region" description="Low complexity" evidence="5">
    <location>
        <begin position="316"/>
        <end position="341"/>
    </location>
</feature>
<dbReference type="SUPFAM" id="SSF53850">
    <property type="entry name" value="Periplasmic binding protein-like II"/>
    <property type="match status" value="1"/>
</dbReference>